<evidence type="ECO:0000313" key="2">
    <source>
        <dbReference type="EMBL" id="KAG9238318.1"/>
    </source>
</evidence>
<comment type="caution">
    <text evidence="2">The sequence shown here is derived from an EMBL/GenBank/DDBJ whole genome shotgun (WGS) entry which is preliminary data.</text>
</comment>
<keyword evidence="3" id="KW-1185">Reference proteome</keyword>
<keyword evidence="1" id="KW-1133">Transmembrane helix</keyword>
<proteinExistence type="predicted"/>
<evidence type="ECO:0000256" key="1">
    <source>
        <dbReference type="SAM" id="Phobius"/>
    </source>
</evidence>
<dbReference type="AlphaFoldDB" id="A0A9P8C8Z2"/>
<dbReference type="Proteomes" id="UP000824998">
    <property type="component" value="Unassembled WGS sequence"/>
</dbReference>
<evidence type="ECO:0000313" key="3">
    <source>
        <dbReference type="Proteomes" id="UP000824998"/>
    </source>
</evidence>
<sequence>MYSLLVTPYSLLQYSLLYSLLVTPYSLLLTRVLATVLVTPYSLLPTRCSPDGTMRSCLRWVAINSGIEAIDRKSVRGL</sequence>
<gene>
    <name evidence="2" type="ORF">BJ875DRAFT_451276</name>
</gene>
<feature type="transmembrane region" description="Helical" evidence="1">
    <location>
        <begin position="20"/>
        <end position="44"/>
    </location>
</feature>
<keyword evidence="1" id="KW-0812">Transmembrane</keyword>
<name>A0A9P8C8Z2_9HELO</name>
<reference evidence="2" key="1">
    <citation type="journal article" date="2021" name="IMA Fungus">
        <title>Genomic characterization of three marine fungi, including Emericellopsis atlantica sp. nov. with signatures of a generalist lifestyle and marine biomass degradation.</title>
        <authorList>
            <person name="Hagestad O.C."/>
            <person name="Hou L."/>
            <person name="Andersen J.H."/>
            <person name="Hansen E.H."/>
            <person name="Altermark B."/>
            <person name="Li C."/>
            <person name="Kuhnert E."/>
            <person name="Cox R.J."/>
            <person name="Crous P.W."/>
            <person name="Spatafora J.W."/>
            <person name="Lail K."/>
            <person name="Amirebrahimi M."/>
            <person name="Lipzen A."/>
            <person name="Pangilinan J."/>
            <person name="Andreopoulos W."/>
            <person name="Hayes R.D."/>
            <person name="Ng V."/>
            <person name="Grigoriev I.V."/>
            <person name="Jackson S.A."/>
            <person name="Sutton T.D.S."/>
            <person name="Dobson A.D.W."/>
            <person name="Rama T."/>
        </authorList>
    </citation>
    <scope>NUCLEOTIDE SEQUENCE</scope>
    <source>
        <strain evidence="2">TRa018bII</strain>
    </source>
</reference>
<accession>A0A9P8C8Z2</accession>
<organism evidence="2 3">
    <name type="scientific">Amylocarpus encephaloides</name>
    <dbReference type="NCBI Taxonomy" id="45428"/>
    <lineage>
        <taxon>Eukaryota</taxon>
        <taxon>Fungi</taxon>
        <taxon>Dikarya</taxon>
        <taxon>Ascomycota</taxon>
        <taxon>Pezizomycotina</taxon>
        <taxon>Leotiomycetes</taxon>
        <taxon>Helotiales</taxon>
        <taxon>Helotiales incertae sedis</taxon>
        <taxon>Amylocarpus</taxon>
    </lineage>
</organism>
<dbReference type="EMBL" id="MU251371">
    <property type="protein sequence ID" value="KAG9238318.1"/>
    <property type="molecule type" value="Genomic_DNA"/>
</dbReference>
<protein>
    <submittedName>
        <fullName evidence="2">Uncharacterized protein</fullName>
    </submittedName>
</protein>
<keyword evidence="1" id="KW-0472">Membrane</keyword>